<accession>A0A379JRB6</accession>
<organism evidence="2 6">
    <name type="scientific">Ectopseudomonas oleovorans</name>
    <name type="common">Pseudomonas oleovorans</name>
    <dbReference type="NCBI Taxonomy" id="301"/>
    <lineage>
        <taxon>Bacteria</taxon>
        <taxon>Pseudomonadati</taxon>
        <taxon>Pseudomonadota</taxon>
        <taxon>Gammaproteobacteria</taxon>
        <taxon>Pseudomonadales</taxon>
        <taxon>Pseudomonadaceae</taxon>
        <taxon>Ectopseudomonas</taxon>
    </lineage>
</organism>
<proteinExistence type="predicted"/>
<dbReference type="EMBL" id="UGUW01000004">
    <property type="protein sequence ID" value="SUD62280.1"/>
    <property type="molecule type" value="Genomic_DNA"/>
</dbReference>
<dbReference type="Pfam" id="PF09614">
    <property type="entry name" value="Cas_Csy2"/>
    <property type="match status" value="1"/>
</dbReference>
<accession>A0A061D6Y6</accession>
<dbReference type="InterPro" id="IPR013398">
    <property type="entry name" value="CRISPR-assoc_prot_Csy2"/>
</dbReference>
<sequence>MSELPTSNGLLIVPHLRVQNANAISSPLTWGFPAISAFIGLMQAVERKLEGRFALMFDSVGVVCHSHDTQVTGGYQRAFRLTRNPVNERGETAAIVEEGRIHLDITLIFGVSGYSEDGQPDPVQGDWQKRRTIAAEIANLLGSMRIAGGSVFLDPQHQPVLEPLAQGEERSKQFRRLRRRWLPGFALVSRDDLLQNHLQQLRGENASADLLDGWLDLSRLNLRAQEARPASESQPAKVEWRAQRVMPNGWLVPIPVGYGALGPMQAAGSVANARDGQTPLRFVESLYSIGQWLSPHRLRDVDDLLWYASADPQAGLYRCHNLYSQTLCTDDME</sequence>
<reference evidence="1" key="2">
    <citation type="submission" date="2022-09" db="EMBL/GenBank/DDBJ databases">
        <title>Intensive care unit water sources are persistently colonized with multi-drug resistant bacteria and are the site of extensive horizontal gene transfer of antibiotic resistance genes.</title>
        <authorList>
            <person name="Diorio-Toth L."/>
        </authorList>
    </citation>
    <scope>NUCLEOTIDE SEQUENCE</scope>
    <source>
        <strain evidence="1">GD04000</strain>
    </source>
</reference>
<evidence type="ECO:0000313" key="1">
    <source>
        <dbReference type="EMBL" id="MDH0568234.1"/>
    </source>
</evidence>
<reference evidence="5 6" key="1">
    <citation type="submission" date="2018-06" db="EMBL/GenBank/DDBJ databases">
        <authorList>
            <consortium name="Pathogen Informatics"/>
            <person name="Doyle S."/>
        </authorList>
    </citation>
    <scope>NUCLEOTIDE SEQUENCE [LARGE SCALE GENOMIC DNA]</scope>
    <source>
        <strain evidence="2 6">NCTC10692</strain>
        <strain evidence="3 5">NCTC10860</strain>
    </source>
</reference>
<dbReference type="Proteomes" id="UP000254084">
    <property type="component" value="Unassembled WGS sequence"/>
</dbReference>
<name>A0A061D6Y6_ECTOL</name>
<evidence type="ECO:0000313" key="2">
    <source>
        <dbReference type="EMBL" id="SUD51152.1"/>
    </source>
</evidence>
<dbReference type="RefSeq" id="WP_003464680.1">
    <property type="nucleotide sequence ID" value="NZ_CP166923.2"/>
</dbReference>
<evidence type="ECO:0000313" key="3">
    <source>
        <dbReference type="EMBL" id="SUD58034.1"/>
    </source>
</evidence>
<gene>
    <name evidence="1" type="primary">csy2</name>
    <name evidence="1" type="ORF">N7671_13555</name>
    <name evidence="2" type="ORF">NCTC10692_01596</name>
    <name evidence="3" type="ORF">NCTC10860_00264</name>
    <name evidence="4" type="ORF">NCTC10860_04714</name>
</gene>
<protein>
    <submittedName>
        <fullName evidence="2">CRISPR type I-F/YPEST-associated protein Csy2</fullName>
    </submittedName>
    <submittedName>
        <fullName evidence="1">Type I-F CRISPR-associated protein Csy2</fullName>
    </submittedName>
</protein>
<dbReference type="EMBL" id="UGUV01000002">
    <property type="protein sequence ID" value="SUD51152.1"/>
    <property type="molecule type" value="Genomic_DNA"/>
</dbReference>
<dbReference type="AlphaFoldDB" id="A0A061D6Y6"/>
<dbReference type="Proteomes" id="UP000255303">
    <property type="component" value="Unassembled WGS sequence"/>
</dbReference>
<dbReference type="NCBIfam" id="TIGR02565">
    <property type="entry name" value="cas_Csy2"/>
    <property type="match status" value="1"/>
</dbReference>
<dbReference type="CDD" id="cd09736">
    <property type="entry name" value="Csy2_I-F"/>
    <property type="match status" value="1"/>
</dbReference>
<evidence type="ECO:0000313" key="4">
    <source>
        <dbReference type="EMBL" id="SUD62280.1"/>
    </source>
</evidence>
<dbReference type="EMBL" id="UGUW01000003">
    <property type="protein sequence ID" value="SUD58034.1"/>
    <property type="molecule type" value="Genomic_DNA"/>
</dbReference>
<dbReference type="EMBL" id="JAOEET010000033">
    <property type="protein sequence ID" value="MDH0568234.1"/>
    <property type="molecule type" value="Genomic_DNA"/>
</dbReference>
<evidence type="ECO:0000313" key="5">
    <source>
        <dbReference type="Proteomes" id="UP000254084"/>
    </source>
</evidence>
<dbReference type="Proteomes" id="UP001159292">
    <property type="component" value="Unassembled WGS sequence"/>
</dbReference>
<evidence type="ECO:0000313" key="6">
    <source>
        <dbReference type="Proteomes" id="UP000255303"/>
    </source>
</evidence>